<comment type="caution">
    <text evidence="2">The sequence shown here is derived from an EMBL/GenBank/DDBJ whole genome shotgun (WGS) entry which is preliminary data.</text>
</comment>
<dbReference type="AlphaFoldDB" id="A0A4Y2TER0"/>
<proteinExistence type="predicted"/>
<sequence length="117" mass="13084">MRESDPAPTTYLISLFETWNAFCSRQVIAIGKSLQTSDPQSKVGRDPQLRKKPCTKASAMVLKGLEHRINLRNQQARPTAFPESLDDISHPTFASADSSRETPERIRVRSFPASTNP</sequence>
<evidence type="ECO:0000313" key="3">
    <source>
        <dbReference type="Proteomes" id="UP000499080"/>
    </source>
</evidence>
<feature type="compositionally biased region" description="Basic and acidic residues" evidence="1">
    <location>
        <begin position="98"/>
        <end position="107"/>
    </location>
</feature>
<dbReference type="EMBL" id="BGPR01028163">
    <property type="protein sequence ID" value="GBN99134.1"/>
    <property type="molecule type" value="Genomic_DNA"/>
</dbReference>
<feature type="region of interest" description="Disordered" evidence="1">
    <location>
        <begin position="75"/>
        <end position="117"/>
    </location>
</feature>
<evidence type="ECO:0000313" key="2">
    <source>
        <dbReference type="EMBL" id="GBN99134.1"/>
    </source>
</evidence>
<dbReference type="Proteomes" id="UP000499080">
    <property type="component" value="Unassembled WGS sequence"/>
</dbReference>
<feature type="region of interest" description="Disordered" evidence="1">
    <location>
        <begin position="33"/>
        <end position="52"/>
    </location>
</feature>
<evidence type="ECO:0000256" key="1">
    <source>
        <dbReference type="SAM" id="MobiDB-lite"/>
    </source>
</evidence>
<organism evidence="2 3">
    <name type="scientific">Araneus ventricosus</name>
    <name type="common">Orbweaver spider</name>
    <name type="synonym">Epeira ventricosa</name>
    <dbReference type="NCBI Taxonomy" id="182803"/>
    <lineage>
        <taxon>Eukaryota</taxon>
        <taxon>Metazoa</taxon>
        <taxon>Ecdysozoa</taxon>
        <taxon>Arthropoda</taxon>
        <taxon>Chelicerata</taxon>
        <taxon>Arachnida</taxon>
        <taxon>Araneae</taxon>
        <taxon>Araneomorphae</taxon>
        <taxon>Entelegynae</taxon>
        <taxon>Araneoidea</taxon>
        <taxon>Araneidae</taxon>
        <taxon>Araneus</taxon>
    </lineage>
</organism>
<gene>
    <name evidence="2" type="ORF">AVEN_144895_1</name>
</gene>
<keyword evidence="3" id="KW-1185">Reference proteome</keyword>
<reference evidence="2 3" key="1">
    <citation type="journal article" date="2019" name="Sci. Rep.">
        <title>Orb-weaving spider Araneus ventricosus genome elucidates the spidroin gene catalogue.</title>
        <authorList>
            <person name="Kono N."/>
            <person name="Nakamura H."/>
            <person name="Ohtoshi R."/>
            <person name="Moran D.A.P."/>
            <person name="Shinohara A."/>
            <person name="Yoshida Y."/>
            <person name="Fujiwara M."/>
            <person name="Mori M."/>
            <person name="Tomita M."/>
            <person name="Arakawa K."/>
        </authorList>
    </citation>
    <scope>NUCLEOTIDE SEQUENCE [LARGE SCALE GENOMIC DNA]</scope>
</reference>
<accession>A0A4Y2TER0</accession>
<protein>
    <submittedName>
        <fullName evidence="2">Uncharacterized protein</fullName>
    </submittedName>
</protein>
<name>A0A4Y2TER0_ARAVE</name>